<evidence type="ECO:0000313" key="2">
    <source>
        <dbReference type="EMBL" id="GLY77102.1"/>
    </source>
</evidence>
<dbReference type="AlphaFoldDB" id="A0A9W6RN84"/>
<comment type="caution">
    <text evidence="2">The sequence shown here is derived from an EMBL/GenBank/DDBJ whole genome shotgun (WGS) entry which is preliminary data.</text>
</comment>
<accession>A0A9W6RN84</accession>
<feature type="region of interest" description="Disordered" evidence="1">
    <location>
        <begin position="117"/>
        <end position="145"/>
    </location>
</feature>
<gene>
    <name evidence="2" type="ORF">Airi01_053690</name>
</gene>
<organism evidence="2 3">
    <name type="scientific">Actinoallomurus iriomotensis</name>
    <dbReference type="NCBI Taxonomy" id="478107"/>
    <lineage>
        <taxon>Bacteria</taxon>
        <taxon>Bacillati</taxon>
        <taxon>Actinomycetota</taxon>
        <taxon>Actinomycetes</taxon>
        <taxon>Streptosporangiales</taxon>
        <taxon>Thermomonosporaceae</taxon>
        <taxon>Actinoallomurus</taxon>
    </lineage>
</organism>
<reference evidence="2" key="1">
    <citation type="submission" date="2023-03" db="EMBL/GenBank/DDBJ databases">
        <title>Actinoallomurus iriomotensis NBRC 103681.</title>
        <authorList>
            <person name="Ichikawa N."/>
            <person name="Sato H."/>
            <person name="Tonouchi N."/>
        </authorList>
    </citation>
    <scope>NUCLEOTIDE SEQUENCE</scope>
    <source>
        <strain evidence="2">NBRC 103681</strain>
    </source>
</reference>
<evidence type="ECO:0000313" key="3">
    <source>
        <dbReference type="Proteomes" id="UP001165135"/>
    </source>
</evidence>
<proteinExistence type="predicted"/>
<dbReference type="Gene3D" id="3.20.20.80">
    <property type="entry name" value="Glycosidases"/>
    <property type="match status" value="1"/>
</dbReference>
<sequence length="145" mass="15402">MVTSSATFRPMISSRPGAVTRTCAPVWSSRKRQESVAGLLRTASAPGGASVGGAVARDFAHLKNRLMPYLYGAAVEATRTGVPVMRPMVLEFPDDPPARCSTGGTCSAATCWWPRSSRSAAGRRGDRGVRLRPERTYGGGVHRPA</sequence>
<evidence type="ECO:0000256" key="1">
    <source>
        <dbReference type="SAM" id="MobiDB-lite"/>
    </source>
</evidence>
<dbReference type="Proteomes" id="UP001165135">
    <property type="component" value="Unassembled WGS sequence"/>
</dbReference>
<dbReference type="EMBL" id="BSTJ01000006">
    <property type="protein sequence ID" value="GLY77102.1"/>
    <property type="molecule type" value="Genomic_DNA"/>
</dbReference>
<protein>
    <submittedName>
        <fullName evidence="2">Uncharacterized protein</fullName>
    </submittedName>
</protein>
<name>A0A9W6RN84_9ACTN</name>
<feature type="compositionally biased region" description="Basic and acidic residues" evidence="1">
    <location>
        <begin position="123"/>
        <end position="135"/>
    </location>
</feature>